<accession>A0AAV1JX89</accession>
<keyword evidence="1" id="KW-0732">Signal</keyword>
<dbReference type="EMBL" id="CAVLEF010000215">
    <property type="protein sequence ID" value="CAK1553264.1"/>
    <property type="molecule type" value="Genomic_DNA"/>
</dbReference>
<gene>
    <name evidence="2" type="ORF">LNINA_LOCUS12273</name>
</gene>
<comment type="caution">
    <text evidence="2">The sequence shown here is derived from an EMBL/GenBank/DDBJ whole genome shotgun (WGS) entry which is preliminary data.</text>
</comment>
<evidence type="ECO:0000313" key="2">
    <source>
        <dbReference type="EMBL" id="CAK1553264.1"/>
    </source>
</evidence>
<feature type="chain" id="PRO_5043505644" evidence="1">
    <location>
        <begin position="17"/>
        <end position="159"/>
    </location>
</feature>
<reference evidence="2 3" key="1">
    <citation type="submission" date="2023-11" db="EMBL/GenBank/DDBJ databases">
        <authorList>
            <person name="Okamura Y."/>
        </authorList>
    </citation>
    <scope>NUCLEOTIDE SEQUENCE [LARGE SCALE GENOMIC DNA]</scope>
</reference>
<protein>
    <submittedName>
        <fullName evidence="2">Uncharacterized protein</fullName>
    </submittedName>
</protein>
<keyword evidence="3" id="KW-1185">Reference proteome</keyword>
<name>A0AAV1JX89_9NEOP</name>
<feature type="signal peptide" evidence="1">
    <location>
        <begin position="1"/>
        <end position="16"/>
    </location>
</feature>
<dbReference type="Proteomes" id="UP001497472">
    <property type="component" value="Unassembled WGS sequence"/>
</dbReference>
<organism evidence="2 3">
    <name type="scientific">Leptosia nina</name>
    <dbReference type="NCBI Taxonomy" id="320188"/>
    <lineage>
        <taxon>Eukaryota</taxon>
        <taxon>Metazoa</taxon>
        <taxon>Ecdysozoa</taxon>
        <taxon>Arthropoda</taxon>
        <taxon>Hexapoda</taxon>
        <taxon>Insecta</taxon>
        <taxon>Pterygota</taxon>
        <taxon>Neoptera</taxon>
        <taxon>Endopterygota</taxon>
        <taxon>Lepidoptera</taxon>
        <taxon>Glossata</taxon>
        <taxon>Ditrysia</taxon>
        <taxon>Papilionoidea</taxon>
        <taxon>Pieridae</taxon>
        <taxon>Pierinae</taxon>
        <taxon>Leptosia</taxon>
    </lineage>
</organism>
<evidence type="ECO:0000313" key="3">
    <source>
        <dbReference type="Proteomes" id="UP001497472"/>
    </source>
</evidence>
<sequence length="159" mass="18464">MTWKVLLLSLAAATTAFPVDMENVTEEMKATQFEKELLTISYIQDFKKMMSDYVKSQYTNLTINDMEIINNILEEFLQNFGSDLHKIIVNGEKEETPVINDGIPDSTFDDVKKCVKNEIPDINDDTADQIVFKLRENLFKTRQKLDDIIRMRMDIENSN</sequence>
<dbReference type="AlphaFoldDB" id="A0AAV1JX89"/>
<proteinExistence type="predicted"/>
<evidence type="ECO:0000256" key="1">
    <source>
        <dbReference type="SAM" id="SignalP"/>
    </source>
</evidence>